<feature type="region of interest" description="Disordered" evidence="1">
    <location>
        <begin position="1"/>
        <end position="22"/>
    </location>
</feature>
<evidence type="ECO:0000313" key="3">
    <source>
        <dbReference type="Proteomes" id="UP001152300"/>
    </source>
</evidence>
<evidence type="ECO:0000256" key="1">
    <source>
        <dbReference type="SAM" id="MobiDB-lite"/>
    </source>
</evidence>
<comment type="caution">
    <text evidence="2">The sequence shown here is derived from an EMBL/GenBank/DDBJ whole genome shotgun (WGS) entry which is preliminary data.</text>
</comment>
<dbReference type="EMBL" id="JAPEIS010000015">
    <property type="protein sequence ID" value="KAJ8059054.1"/>
    <property type="molecule type" value="Genomic_DNA"/>
</dbReference>
<feature type="region of interest" description="Disordered" evidence="1">
    <location>
        <begin position="43"/>
        <end position="63"/>
    </location>
</feature>
<keyword evidence="3" id="KW-1185">Reference proteome</keyword>
<protein>
    <submittedName>
        <fullName evidence="2">Uncharacterized protein</fullName>
    </submittedName>
</protein>
<dbReference type="OrthoDB" id="3561382at2759"/>
<reference evidence="2" key="1">
    <citation type="submission" date="2022-11" db="EMBL/GenBank/DDBJ databases">
        <title>Genome Resource of Sclerotinia nivalis Strain SnTB1, a Plant Pathogen Isolated from American Ginseng.</title>
        <authorList>
            <person name="Fan S."/>
        </authorList>
    </citation>
    <scope>NUCLEOTIDE SEQUENCE</scope>
    <source>
        <strain evidence="2">SnTB1</strain>
    </source>
</reference>
<gene>
    <name evidence="2" type="ORF">OCU04_012032</name>
</gene>
<sequence>MCPEAENKGKFGDCESGIDDQSGKAMPVEEASFCLKCGQSVEKLKSRPMPTKEERDKDRRKREEVLDECAKELNAAMEQSGGDILEKRRALGDAVFNFVFYRERVRWEQEVEKLEDAYPNDAERLKEGKDKLREEFEKSTEGISRDYTKFNEDMGTLLERVGLDQAHFLPNGGFDP</sequence>
<feature type="compositionally biased region" description="Basic and acidic residues" evidence="1">
    <location>
        <begin position="1"/>
        <end position="13"/>
    </location>
</feature>
<name>A0A9X0AA41_9HELO</name>
<proteinExistence type="predicted"/>
<dbReference type="AlphaFoldDB" id="A0A9X0AA41"/>
<accession>A0A9X0AA41</accession>
<organism evidence="2 3">
    <name type="scientific">Sclerotinia nivalis</name>
    <dbReference type="NCBI Taxonomy" id="352851"/>
    <lineage>
        <taxon>Eukaryota</taxon>
        <taxon>Fungi</taxon>
        <taxon>Dikarya</taxon>
        <taxon>Ascomycota</taxon>
        <taxon>Pezizomycotina</taxon>
        <taxon>Leotiomycetes</taxon>
        <taxon>Helotiales</taxon>
        <taxon>Sclerotiniaceae</taxon>
        <taxon>Sclerotinia</taxon>
    </lineage>
</organism>
<evidence type="ECO:0000313" key="2">
    <source>
        <dbReference type="EMBL" id="KAJ8059054.1"/>
    </source>
</evidence>
<dbReference type="Proteomes" id="UP001152300">
    <property type="component" value="Unassembled WGS sequence"/>
</dbReference>